<evidence type="ECO:0000313" key="3">
    <source>
        <dbReference type="Proteomes" id="UP000037035"/>
    </source>
</evidence>
<dbReference type="Proteomes" id="UP000037035">
    <property type="component" value="Unassembled WGS sequence"/>
</dbReference>
<evidence type="ECO:0000256" key="1">
    <source>
        <dbReference type="SAM" id="MobiDB-lite"/>
    </source>
</evidence>
<name>A0A0L6VGU4_9BASI</name>
<comment type="caution">
    <text evidence="2">The sequence shown here is derived from an EMBL/GenBank/DDBJ whole genome shotgun (WGS) entry which is preliminary data.</text>
</comment>
<feature type="region of interest" description="Disordered" evidence="1">
    <location>
        <begin position="485"/>
        <end position="505"/>
    </location>
</feature>
<reference evidence="2 3" key="1">
    <citation type="submission" date="2015-08" db="EMBL/GenBank/DDBJ databases">
        <title>Next Generation Sequencing and Analysis of the Genome of Puccinia sorghi L Schw, the Causal Agent of Maize Common Rust.</title>
        <authorList>
            <person name="Rochi L."/>
            <person name="Burguener G."/>
            <person name="Darino M."/>
            <person name="Turjanski A."/>
            <person name="Kreff E."/>
            <person name="Dieguez M.J."/>
            <person name="Sacco F."/>
        </authorList>
    </citation>
    <scope>NUCLEOTIDE SEQUENCE [LARGE SCALE GENOMIC DNA]</scope>
    <source>
        <strain evidence="2 3">RO10H11247</strain>
    </source>
</reference>
<evidence type="ECO:0000313" key="2">
    <source>
        <dbReference type="EMBL" id="KNZ59991.1"/>
    </source>
</evidence>
<gene>
    <name evidence="2" type="ORF">VP01_162g2</name>
</gene>
<dbReference type="VEuPathDB" id="FungiDB:VP01_162g2"/>
<dbReference type="AlphaFoldDB" id="A0A0L6VGU4"/>
<protein>
    <submittedName>
        <fullName evidence="2">Uncharacterized protein</fullName>
    </submittedName>
</protein>
<organism evidence="2 3">
    <name type="scientific">Puccinia sorghi</name>
    <dbReference type="NCBI Taxonomy" id="27349"/>
    <lineage>
        <taxon>Eukaryota</taxon>
        <taxon>Fungi</taxon>
        <taxon>Dikarya</taxon>
        <taxon>Basidiomycota</taxon>
        <taxon>Pucciniomycotina</taxon>
        <taxon>Pucciniomycetes</taxon>
        <taxon>Pucciniales</taxon>
        <taxon>Pucciniaceae</taxon>
        <taxon>Puccinia</taxon>
    </lineage>
</organism>
<dbReference type="EMBL" id="LAVV01006426">
    <property type="protein sequence ID" value="KNZ59991.1"/>
    <property type="molecule type" value="Genomic_DNA"/>
</dbReference>
<proteinExistence type="predicted"/>
<sequence length="505" mass="57910">MLVACNPHTPYPKGLFVPSEAMCTCCLQFWPVKLCVLVKPGRSRSTQLPPPGGHQLGQLSYADFNESVLSGISKTFLLPRYYSLLTPFLKQFNSVISLLLHQQNYKQEPLSWGFRGRGYKCVWPMFEGGFLVVAVELLLCYTLVTAWQPAHIASPFGMCPLSGTARQKLPPSWVKWMVRFHVCAYIPIDRNCLKSHCLLPDIVFLSFPHNHFTPFLRPLFFSTSLNYIKPQLDIMYLVLLNSPSREIPAKFFLPFFIFIKFKSTTTLPNIQQKLLKQKLTHDPLKETPLGAASFIRSRWGKLLEVLGENDAFPTATSPQRQGKYKCEMKKEGKNMIIDEGFQSRELIGPRSRCRGLKEKTAMCSTCGRAYKQVKNMLIMRLTYGLGIKEREHQQNIDGRHHKLMMELNSETCERREDQNSEIIVIDFFHKGFQPLVDSRNRNSSCLRSNVVHWVQLFLAAFPVPYQSAPNFILPLEELPDLYRTPKQRQGSQLQAQKDCGSDDYG</sequence>
<keyword evidence="3" id="KW-1185">Reference proteome</keyword>
<accession>A0A0L6VGU4</accession>